<feature type="region of interest" description="Disordered" evidence="11">
    <location>
        <begin position="352"/>
        <end position="375"/>
    </location>
</feature>
<evidence type="ECO:0000313" key="12">
    <source>
        <dbReference type="Ensembl" id="ENSPNAP00000021943.1"/>
    </source>
</evidence>
<keyword evidence="6" id="KW-0969">Cilium</keyword>
<dbReference type="GO" id="GO:0005737">
    <property type="term" value="C:cytoplasm"/>
    <property type="evidence" value="ECO:0007669"/>
    <property type="project" value="TreeGrafter"/>
</dbReference>
<feature type="coiled-coil region" evidence="10">
    <location>
        <begin position="219"/>
        <end position="333"/>
    </location>
</feature>
<evidence type="ECO:0000256" key="7">
    <source>
        <dbReference type="ARBA" id="ARBA00023212"/>
    </source>
</evidence>
<keyword evidence="7" id="KW-0206">Cytoskeleton</keyword>
<gene>
    <name evidence="12" type="primary">IQCG</name>
</gene>
<protein>
    <recommendedName>
        <fullName evidence="3">Dynein regulatory complex protein 9</fullName>
    </recommendedName>
    <alternativeName>
        <fullName evidence="9">IQ domain-containing protein G</fullName>
    </alternativeName>
</protein>
<evidence type="ECO:0000256" key="11">
    <source>
        <dbReference type="SAM" id="MobiDB-lite"/>
    </source>
</evidence>
<dbReference type="Pfam" id="PF00612">
    <property type="entry name" value="IQ"/>
    <property type="match status" value="1"/>
</dbReference>
<dbReference type="GeneID" id="108433366"/>
<evidence type="ECO:0000256" key="1">
    <source>
        <dbReference type="ARBA" id="ARBA00004611"/>
    </source>
</evidence>
<evidence type="ECO:0000256" key="2">
    <source>
        <dbReference type="ARBA" id="ARBA00008222"/>
    </source>
</evidence>
<dbReference type="STRING" id="42514.ENSPNAP00000021943"/>
<keyword evidence="10" id="KW-0175">Coiled coil</keyword>
<evidence type="ECO:0000256" key="5">
    <source>
        <dbReference type="ARBA" id="ARBA00022846"/>
    </source>
</evidence>
<dbReference type="CDD" id="cd23766">
    <property type="entry name" value="IQCG"/>
    <property type="match status" value="1"/>
</dbReference>
<keyword evidence="5" id="KW-0282">Flagellum</keyword>
<comment type="subcellular location">
    <subcellularLocation>
        <location evidence="1">Cytoplasm</location>
        <location evidence="1">Cytoskeleton</location>
        <location evidence="1">Flagellum axoneme</location>
    </subcellularLocation>
</comment>
<evidence type="ECO:0000256" key="10">
    <source>
        <dbReference type="SAM" id="Coils"/>
    </source>
</evidence>
<reference evidence="12" key="3">
    <citation type="submission" date="2025-09" db="UniProtKB">
        <authorList>
            <consortium name="Ensembl"/>
        </authorList>
    </citation>
    <scope>IDENTIFICATION</scope>
</reference>
<dbReference type="GO" id="GO:0007288">
    <property type="term" value="P:sperm axoneme assembly"/>
    <property type="evidence" value="ECO:0007669"/>
    <property type="project" value="TreeGrafter"/>
</dbReference>
<name>A0A3B4DEQ8_PYGNA</name>
<dbReference type="SMART" id="SM00015">
    <property type="entry name" value="IQ"/>
    <property type="match status" value="1"/>
</dbReference>
<dbReference type="OMA" id="QFEEMTI"/>
<dbReference type="GO" id="GO:0060216">
    <property type="term" value="P:definitive hemopoiesis"/>
    <property type="evidence" value="ECO:0007669"/>
    <property type="project" value="Ensembl"/>
</dbReference>
<dbReference type="PANTHER" id="PTHR14871">
    <property type="entry name" value="DYNEIN REGULATORY COMPLEX PROTEIN 9"/>
    <property type="match status" value="1"/>
</dbReference>
<comment type="similarity">
    <text evidence="2">Belongs to the DRC9 family.</text>
</comment>
<evidence type="ECO:0000256" key="3">
    <source>
        <dbReference type="ARBA" id="ARBA00013738"/>
    </source>
</evidence>
<dbReference type="RefSeq" id="XP_017563404.1">
    <property type="nucleotide sequence ID" value="XM_017707915.2"/>
</dbReference>
<dbReference type="InterPro" id="IPR000048">
    <property type="entry name" value="IQ_motif_EF-hand-BS"/>
</dbReference>
<organism evidence="12 13">
    <name type="scientific">Pygocentrus nattereri</name>
    <name type="common">Red-bellied piranha</name>
    <dbReference type="NCBI Taxonomy" id="42514"/>
    <lineage>
        <taxon>Eukaryota</taxon>
        <taxon>Metazoa</taxon>
        <taxon>Chordata</taxon>
        <taxon>Craniata</taxon>
        <taxon>Vertebrata</taxon>
        <taxon>Euteleostomi</taxon>
        <taxon>Actinopterygii</taxon>
        <taxon>Neopterygii</taxon>
        <taxon>Teleostei</taxon>
        <taxon>Ostariophysi</taxon>
        <taxon>Characiformes</taxon>
        <taxon>Characoidei</taxon>
        <taxon>Pygocentrus</taxon>
    </lineage>
</organism>
<dbReference type="GO" id="GO:0036126">
    <property type="term" value="C:sperm flagellum"/>
    <property type="evidence" value="ECO:0007669"/>
    <property type="project" value="TreeGrafter"/>
</dbReference>
<evidence type="ECO:0000256" key="6">
    <source>
        <dbReference type="ARBA" id="ARBA00023069"/>
    </source>
</evidence>
<sequence length="375" mass="43946">MSAQLTGADILRVSTVLQACADQLAVLGHIMPDTYRRRPEAEMRVEVDIGVVMEQQKAAEHHLKAARGQAETADLSEAVQELHRSQRELNRTLEESPLSQDNLAKLQRDRQFVAEVIMDVLAELQEKSTFHSLLQAAEEEKKRKARLQDIIIREEEGCLRTKALQRQLADIQKEKTQELQRREEWTAHLKDQLQELKERTSLKKKYVKSSAELLVYEGRKLYTQKENEMEDEIRLLKEKLDEETRVHMEMVSFLKDNQTSLGEKLEYWMERYEKDTEDKQQELNTLKINKTNNLAQLQDLAKKYREREQVIIEDRLEKENLRKQLEKDLLERDAATKIQSWWRGSLVRKGLGAYKKSKKPKTKEGKKGKAKGKKK</sequence>
<dbReference type="PROSITE" id="PS50096">
    <property type="entry name" value="IQ"/>
    <property type="match status" value="1"/>
</dbReference>
<dbReference type="Proteomes" id="UP001501920">
    <property type="component" value="Chromosome 7"/>
</dbReference>
<reference evidence="12 13" key="1">
    <citation type="submission" date="2020-10" db="EMBL/GenBank/DDBJ databases">
        <title>Pygocentrus nattereri (red-bellied piranha) genome, fPygNat1, primary haplotype.</title>
        <authorList>
            <person name="Myers G."/>
            <person name="Meyer A."/>
            <person name="Karagic N."/>
            <person name="Pippel M."/>
            <person name="Winkler S."/>
            <person name="Tracey A."/>
            <person name="Wood J."/>
            <person name="Formenti G."/>
            <person name="Howe K."/>
            <person name="Fedrigo O."/>
            <person name="Jarvis E.D."/>
        </authorList>
    </citation>
    <scope>NUCLEOTIDE SEQUENCE [LARGE SCALE GENOMIC DNA]</scope>
</reference>
<dbReference type="PANTHER" id="PTHR14871:SF1">
    <property type="entry name" value="DYNEIN REGULATORY COMPLEX PROTEIN 9"/>
    <property type="match status" value="1"/>
</dbReference>
<dbReference type="Ensembl" id="ENSPNAT00000033731.2">
    <property type="protein sequence ID" value="ENSPNAP00000021943.1"/>
    <property type="gene ID" value="ENSPNAG00000029169.2"/>
</dbReference>
<evidence type="ECO:0000256" key="9">
    <source>
        <dbReference type="ARBA" id="ARBA00032183"/>
    </source>
</evidence>
<dbReference type="OrthoDB" id="10254713at2759"/>
<keyword evidence="8" id="KW-0966">Cell projection</keyword>
<evidence type="ECO:0000256" key="8">
    <source>
        <dbReference type="ARBA" id="ARBA00023273"/>
    </source>
</evidence>
<reference evidence="12" key="2">
    <citation type="submission" date="2025-08" db="UniProtKB">
        <authorList>
            <consortium name="Ensembl"/>
        </authorList>
    </citation>
    <scope>IDENTIFICATION</scope>
</reference>
<accession>A0A3B4DEQ8</accession>
<dbReference type="Gene3D" id="1.20.5.190">
    <property type="match status" value="1"/>
</dbReference>
<dbReference type="GeneTree" id="ENSGT00730000111263"/>
<proteinExistence type="inferred from homology"/>
<dbReference type="AlphaFoldDB" id="A0A3B4DEQ8"/>
<evidence type="ECO:0000313" key="13">
    <source>
        <dbReference type="Proteomes" id="UP001501920"/>
    </source>
</evidence>
<dbReference type="InterPro" id="IPR042618">
    <property type="entry name" value="IQCG"/>
</dbReference>
<evidence type="ECO:0000256" key="4">
    <source>
        <dbReference type="ARBA" id="ARBA00022490"/>
    </source>
</evidence>
<keyword evidence="13" id="KW-1185">Reference proteome</keyword>
<dbReference type="CTD" id="84223"/>
<keyword evidence="4" id="KW-0963">Cytoplasm</keyword>